<accession>A0AC35TXE5</accession>
<reference evidence="2" key="1">
    <citation type="submission" date="2016-11" db="UniProtKB">
        <authorList>
            <consortium name="WormBaseParasite"/>
        </authorList>
    </citation>
    <scope>IDENTIFICATION</scope>
    <source>
        <strain evidence="2">KR3021</strain>
    </source>
</reference>
<dbReference type="WBParaSite" id="RSKR_0000497300.1">
    <property type="protein sequence ID" value="RSKR_0000497300.1"/>
    <property type="gene ID" value="RSKR_0000497300"/>
</dbReference>
<dbReference type="Proteomes" id="UP000095286">
    <property type="component" value="Unplaced"/>
</dbReference>
<organism evidence="1 2">
    <name type="scientific">Rhabditophanes sp. KR3021</name>
    <dbReference type="NCBI Taxonomy" id="114890"/>
    <lineage>
        <taxon>Eukaryota</taxon>
        <taxon>Metazoa</taxon>
        <taxon>Ecdysozoa</taxon>
        <taxon>Nematoda</taxon>
        <taxon>Chromadorea</taxon>
        <taxon>Rhabditida</taxon>
        <taxon>Tylenchina</taxon>
        <taxon>Panagrolaimomorpha</taxon>
        <taxon>Strongyloidoidea</taxon>
        <taxon>Alloionematidae</taxon>
        <taxon>Rhabditophanes</taxon>
    </lineage>
</organism>
<name>A0AC35TXE5_9BILA</name>
<proteinExistence type="predicted"/>
<sequence>MNFITLESIFGIIETTENIPLESVKHIGKIISASLRAKGVVGSHALLKIYARIIWDSPHYPAAKANFVETLHRMSIRRTDGSKIFGVMLSYIQPQTINFQKFIILTKLNIDSPVNCSFWDQKLNKMFRNEHYEHDGHDNDHEHDEHDIVVDLERLGMCSMSLNHVSLMNVNYVFLRFLQFYNENDTDPELVQSLFNEWLQTNPDEPDHIVPDNLDRYMWKIFKTISKNILGSNMFLLHVE</sequence>
<protein>
    <submittedName>
        <fullName evidence="2">DUF3677 domain-containing protein</fullName>
    </submittedName>
</protein>
<evidence type="ECO:0000313" key="1">
    <source>
        <dbReference type="Proteomes" id="UP000095286"/>
    </source>
</evidence>
<evidence type="ECO:0000313" key="2">
    <source>
        <dbReference type="WBParaSite" id="RSKR_0000497300.1"/>
    </source>
</evidence>